<keyword evidence="1" id="KW-0732">Signal</keyword>
<gene>
    <name evidence="2" type="ORF">ACFOKF_06660</name>
</gene>
<name>A0ABV7NBK1_9SPHN</name>
<protein>
    <submittedName>
        <fullName evidence="2">Uncharacterized protein</fullName>
    </submittedName>
</protein>
<dbReference type="Proteomes" id="UP001595681">
    <property type="component" value="Unassembled WGS sequence"/>
</dbReference>
<comment type="caution">
    <text evidence="2">The sequence shown here is derived from an EMBL/GenBank/DDBJ whole genome shotgun (WGS) entry which is preliminary data.</text>
</comment>
<accession>A0ABV7NBK1</accession>
<dbReference type="RefSeq" id="WP_380794209.1">
    <property type="nucleotide sequence ID" value="NZ_JBHRVU010000004.1"/>
</dbReference>
<proteinExistence type="predicted"/>
<keyword evidence="3" id="KW-1185">Reference proteome</keyword>
<feature type="chain" id="PRO_5045691326" evidence="1">
    <location>
        <begin position="20"/>
        <end position="278"/>
    </location>
</feature>
<evidence type="ECO:0000256" key="1">
    <source>
        <dbReference type="SAM" id="SignalP"/>
    </source>
</evidence>
<reference evidence="3" key="1">
    <citation type="journal article" date="2019" name="Int. J. Syst. Evol. Microbiol.">
        <title>The Global Catalogue of Microorganisms (GCM) 10K type strain sequencing project: providing services to taxonomists for standard genome sequencing and annotation.</title>
        <authorList>
            <consortium name="The Broad Institute Genomics Platform"/>
            <consortium name="The Broad Institute Genome Sequencing Center for Infectious Disease"/>
            <person name="Wu L."/>
            <person name="Ma J."/>
        </authorList>
    </citation>
    <scope>NUCLEOTIDE SEQUENCE [LARGE SCALE GENOMIC DNA]</scope>
    <source>
        <strain evidence="3">CCM 7491</strain>
    </source>
</reference>
<dbReference type="EMBL" id="JBHRVU010000004">
    <property type="protein sequence ID" value="MFC3440883.1"/>
    <property type="molecule type" value="Genomic_DNA"/>
</dbReference>
<feature type="signal peptide" evidence="1">
    <location>
        <begin position="1"/>
        <end position="19"/>
    </location>
</feature>
<evidence type="ECO:0000313" key="2">
    <source>
        <dbReference type="EMBL" id="MFC3440883.1"/>
    </source>
</evidence>
<sequence>MYKMTAAAIALALATPALAETLTVDSVIALASAGIGDEAVIAKIKSSGTKFDLSTDQMLALKSKGVSGPIIAAMLSNAPAAAAPAMSMDSPDPLVPHPTGVYLLSYMGSGARMQRIDPTATNQAKTGGIFGYALTGGIASMSIKAAIQNETARVHAQPGKPSFYFFFDESNPETARLSTSWSSGNAATVSSPSEFTLIRLMKKDGRREARVGSANIGGAKTGVMDKDRIAFDYEMVRPGVFRVTPTADLPAGEYGFIYALTPGGSSGAMTARIFDFSI</sequence>
<evidence type="ECO:0000313" key="3">
    <source>
        <dbReference type="Proteomes" id="UP001595681"/>
    </source>
</evidence>
<organism evidence="2 3">
    <name type="scientific">Sphingobium rhizovicinum</name>
    <dbReference type="NCBI Taxonomy" id="432308"/>
    <lineage>
        <taxon>Bacteria</taxon>
        <taxon>Pseudomonadati</taxon>
        <taxon>Pseudomonadota</taxon>
        <taxon>Alphaproteobacteria</taxon>
        <taxon>Sphingomonadales</taxon>
        <taxon>Sphingomonadaceae</taxon>
        <taxon>Sphingobium</taxon>
    </lineage>
</organism>